<evidence type="ECO:0000313" key="2">
    <source>
        <dbReference type="Proteomes" id="UP000298416"/>
    </source>
</evidence>
<comment type="caution">
    <text evidence="1">The sequence shown here is derived from an EMBL/GenBank/DDBJ whole genome shotgun (WGS) entry which is preliminary data.</text>
</comment>
<name>A0A8X8ZXR2_SALSN</name>
<evidence type="ECO:0000313" key="1">
    <source>
        <dbReference type="EMBL" id="KAG6419684.1"/>
    </source>
</evidence>
<dbReference type="AlphaFoldDB" id="A0A8X8ZXR2"/>
<organism evidence="1">
    <name type="scientific">Salvia splendens</name>
    <name type="common">Scarlet sage</name>
    <dbReference type="NCBI Taxonomy" id="180675"/>
    <lineage>
        <taxon>Eukaryota</taxon>
        <taxon>Viridiplantae</taxon>
        <taxon>Streptophyta</taxon>
        <taxon>Embryophyta</taxon>
        <taxon>Tracheophyta</taxon>
        <taxon>Spermatophyta</taxon>
        <taxon>Magnoliopsida</taxon>
        <taxon>eudicotyledons</taxon>
        <taxon>Gunneridae</taxon>
        <taxon>Pentapetalae</taxon>
        <taxon>asterids</taxon>
        <taxon>lamiids</taxon>
        <taxon>Lamiales</taxon>
        <taxon>Lamiaceae</taxon>
        <taxon>Nepetoideae</taxon>
        <taxon>Mentheae</taxon>
        <taxon>Salviinae</taxon>
        <taxon>Salvia</taxon>
        <taxon>Salvia subgen. Calosphace</taxon>
        <taxon>core Calosphace</taxon>
    </lineage>
</organism>
<protein>
    <submittedName>
        <fullName evidence="1">Uncharacterized protein</fullName>
    </submittedName>
</protein>
<keyword evidence="2" id="KW-1185">Reference proteome</keyword>
<accession>A0A8X8ZXR2</accession>
<sequence length="121" mass="13802">MLLCRYFVRLLVPGYDCKFDLHQHSIYALKLHGEGLSSSQLFDNVQLTMIGMLGTVRMVDLRRRRDGGSTTIRCSLTWRNMQLGLSLVHRIFSSLEKDCGKAEKKSKNKCVGNKTVFCLNC</sequence>
<reference evidence="1" key="2">
    <citation type="submission" date="2020-08" db="EMBL/GenBank/DDBJ databases">
        <title>Plant Genome Project.</title>
        <authorList>
            <person name="Zhang R.-G."/>
        </authorList>
    </citation>
    <scope>NUCLEOTIDE SEQUENCE</scope>
    <source>
        <strain evidence="1">Huo1</strain>
        <tissue evidence="1">Leaf</tissue>
    </source>
</reference>
<proteinExistence type="predicted"/>
<gene>
    <name evidence="1" type="ORF">SASPL_116193</name>
</gene>
<dbReference type="EMBL" id="PNBA02000006">
    <property type="protein sequence ID" value="KAG6419684.1"/>
    <property type="molecule type" value="Genomic_DNA"/>
</dbReference>
<dbReference type="Proteomes" id="UP000298416">
    <property type="component" value="Unassembled WGS sequence"/>
</dbReference>
<reference evidence="1" key="1">
    <citation type="submission" date="2018-01" db="EMBL/GenBank/DDBJ databases">
        <authorList>
            <person name="Mao J.F."/>
        </authorList>
    </citation>
    <scope>NUCLEOTIDE SEQUENCE</scope>
    <source>
        <strain evidence="1">Huo1</strain>
        <tissue evidence="1">Leaf</tissue>
    </source>
</reference>